<proteinExistence type="predicted"/>
<reference evidence="2" key="1">
    <citation type="journal article" date="2020" name="Stud. Mycol.">
        <title>101 Dothideomycetes genomes: a test case for predicting lifestyles and emergence of pathogens.</title>
        <authorList>
            <person name="Haridas S."/>
            <person name="Albert R."/>
            <person name="Binder M."/>
            <person name="Bloem J."/>
            <person name="Labutti K."/>
            <person name="Salamov A."/>
            <person name="Andreopoulos B."/>
            <person name="Baker S."/>
            <person name="Barry K."/>
            <person name="Bills G."/>
            <person name="Bluhm B."/>
            <person name="Cannon C."/>
            <person name="Castanera R."/>
            <person name="Culley D."/>
            <person name="Daum C."/>
            <person name="Ezra D."/>
            <person name="Gonzalez J."/>
            <person name="Henrissat B."/>
            <person name="Kuo A."/>
            <person name="Liang C."/>
            <person name="Lipzen A."/>
            <person name="Lutzoni F."/>
            <person name="Magnuson J."/>
            <person name="Mondo S."/>
            <person name="Nolan M."/>
            <person name="Ohm R."/>
            <person name="Pangilinan J."/>
            <person name="Park H.-J."/>
            <person name="Ramirez L."/>
            <person name="Alfaro M."/>
            <person name="Sun H."/>
            <person name="Tritt A."/>
            <person name="Yoshinaga Y."/>
            <person name="Zwiers L.-H."/>
            <person name="Turgeon B."/>
            <person name="Goodwin S."/>
            <person name="Spatafora J."/>
            <person name="Crous P."/>
            <person name="Grigoriev I."/>
        </authorList>
    </citation>
    <scope>NUCLEOTIDE SEQUENCE</scope>
    <source>
        <strain evidence="2">CBS 260.36</strain>
    </source>
</reference>
<keyword evidence="3" id="KW-1185">Reference proteome</keyword>
<evidence type="ECO:0000313" key="2">
    <source>
        <dbReference type="EMBL" id="KAF2147849.1"/>
    </source>
</evidence>
<dbReference type="Proteomes" id="UP000799439">
    <property type="component" value="Unassembled WGS sequence"/>
</dbReference>
<name>A0A9P4ISH7_9PEZI</name>
<organism evidence="2 3">
    <name type="scientific">Myriangium duriaei CBS 260.36</name>
    <dbReference type="NCBI Taxonomy" id="1168546"/>
    <lineage>
        <taxon>Eukaryota</taxon>
        <taxon>Fungi</taxon>
        <taxon>Dikarya</taxon>
        <taxon>Ascomycota</taxon>
        <taxon>Pezizomycotina</taxon>
        <taxon>Dothideomycetes</taxon>
        <taxon>Dothideomycetidae</taxon>
        <taxon>Myriangiales</taxon>
        <taxon>Myriangiaceae</taxon>
        <taxon>Myriangium</taxon>
    </lineage>
</organism>
<gene>
    <name evidence="2" type="ORF">K461DRAFT_73358</name>
</gene>
<evidence type="ECO:0000256" key="1">
    <source>
        <dbReference type="SAM" id="MobiDB-lite"/>
    </source>
</evidence>
<feature type="region of interest" description="Disordered" evidence="1">
    <location>
        <begin position="1"/>
        <end position="46"/>
    </location>
</feature>
<evidence type="ECO:0000313" key="3">
    <source>
        <dbReference type="Proteomes" id="UP000799439"/>
    </source>
</evidence>
<sequence>MSRKPTHAVCRASTASAAAPASPSRDARASTLSKPSARLAATRLPTTPLKSATTSRSWLRASRRFLRKRTPICIHVAIAKSNTLNYIGWHHHIHCSMLIRPKNNFLMHATGWTLEHAALAPRPRQRTHHTVLLGPLACPLKPTVLLLHFSACGPSVDSQFS</sequence>
<accession>A0A9P4ISH7</accession>
<comment type="caution">
    <text evidence="2">The sequence shown here is derived from an EMBL/GenBank/DDBJ whole genome shotgun (WGS) entry which is preliminary data.</text>
</comment>
<dbReference type="EMBL" id="ML996095">
    <property type="protein sequence ID" value="KAF2147849.1"/>
    <property type="molecule type" value="Genomic_DNA"/>
</dbReference>
<dbReference type="AlphaFoldDB" id="A0A9P4ISH7"/>
<feature type="compositionally biased region" description="Low complexity" evidence="1">
    <location>
        <begin position="12"/>
        <end position="24"/>
    </location>
</feature>
<protein>
    <submittedName>
        <fullName evidence="2">Uncharacterized protein</fullName>
    </submittedName>
</protein>